<accession>A0A150NLK8</accession>
<evidence type="ECO:0000313" key="1">
    <source>
        <dbReference type="EMBL" id="KYF34324.1"/>
    </source>
</evidence>
<dbReference type="EMBL" id="LROU01000119">
    <property type="protein sequence ID" value="KYF34324.1"/>
    <property type="molecule type" value="Genomic_DNA"/>
</dbReference>
<proteinExistence type="predicted"/>
<organism evidence="1 2">
    <name type="scientific">Streptococcus mitis</name>
    <dbReference type="NCBI Taxonomy" id="28037"/>
    <lineage>
        <taxon>Bacteria</taxon>
        <taxon>Bacillati</taxon>
        <taxon>Bacillota</taxon>
        <taxon>Bacilli</taxon>
        <taxon>Lactobacillales</taxon>
        <taxon>Streptococcaceae</taxon>
        <taxon>Streptococcus</taxon>
        <taxon>Streptococcus mitis group</taxon>
    </lineage>
</organism>
<name>A0A150NLK8_STRMT</name>
<dbReference type="PATRIC" id="fig|28037.235.peg.1576"/>
<reference evidence="1 2" key="1">
    <citation type="submission" date="2016-01" db="EMBL/GenBank/DDBJ databases">
        <title>Highly variable Streptococcus oralis 1 are common among viridans streptococci isolated from primates.</title>
        <authorList>
            <person name="Denapaite D."/>
            <person name="Rieger M."/>
            <person name="Koendgen S."/>
            <person name="Brueckner R."/>
            <person name="Ochigava I."/>
            <person name="Kappeler P."/>
            <person name="Maetz-Rensing K."/>
            <person name="Leendertz F."/>
        </authorList>
    </citation>
    <scope>NUCLEOTIDE SEQUENCE [LARGE SCALE GENOMIC DNA]</scope>
    <source>
        <strain evidence="1 2">M3-1</strain>
    </source>
</reference>
<sequence length="87" mass="9880">MLESVLHAIVGSVYIGFKCYYPADLTEIFSLFFPLNLTKKSENFEKPDLIQYGFAWFDSFGSIPLLVFYPPLLLDVIGLQVLGILEL</sequence>
<protein>
    <submittedName>
        <fullName evidence="1">Uncharacterized protein</fullName>
    </submittedName>
</protein>
<gene>
    <name evidence="1" type="ORF">SMIM3I_02232</name>
</gene>
<dbReference type="Proteomes" id="UP000075442">
    <property type="component" value="Unassembled WGS sequence"/>
</dbReference>
<dbReference type="AlphaFoldDB" id="A0A150NLK8"/>
<evidence type="ECO:0000313" key="2">
    <source>
        <dbReference type="Proteomes" id="UP000075442"/>
    </source>
</evidence>
<comment type="caution">
    <text evidence="1">The sequence shown here is derived from an EMBL/GenBank/DDBJ whole genome shotgun (WGS) entry which is preliminary data.</text>
</comment>